<reference evidence="3" key="1">
    <citation type="journal article" date="2017" name="Nat. Ecol. Evol.">
        <title>Genome expansion and lineage-specific genetic innovations in the forest pathogenic fungi Armillaria.</title>
        <authorList>
            <person name="Sipos G."/>
            <person name="Prasanna A.N."/>
            <person name="Walter M.C."/>
            <person name="O'Connor E."/>
            <person name="Balint B."/>
            <person name="Krizsan K."/>
            <person name="Kiss B."/>
            <person name="Hess J."/>
            <person name="Varga T."/>
            <person name="Slot J."/>
            <person name="Riley R."/>
            <person name="Boka B."/>
            <person name="Rigling D."/>
            <person name="Barry K."/>
            <person name="Lee J."/>
            <person name="Mihaltcheva S."/>
            <person name="LaButti K."/>
            <person name="Lipzen A."/>
            <person name="Waldron R."/>
            <person name="Moloney N.M."/>
            <person name="Sperisen C."/>
            <person name="Kredics L."/>
            <person name="Vagvoelgyi C."/>
            <person name="Patrignani A."/>
            <person name="Fitzpatrick D."/>
            <person name="Nagy I."/>
            <person name="Doyle S."/>
            <person name="Anderson J.B."/>
            <person name="Grigoriev I.V."/>
            <person name="Gueldener U."/>
            <person name="Muensterkoetter M."/>
            <person name="Nagy L.G."/>
        </authorList>
    </citation>
    <scope>NUCLEOTIDE SEQUENCE [LARGE SCALE GENOMIC DNA]</scope>
    <source>
        <strain evidence="3">28-4</strain>
    </source>
</reference>
<sequence>MGMWSAPTGELSKARLIDVQKGLVVNVAESNQSTSPYADISVAVTCVFIGDLRTRTMTIVFVFRPLTLVINGRSLCRLHQLTISFQNEVGPDDEGDQESPSPSHRCPHPQHSSQRHLAEKSLNNLLSMESERSTEISDHRPHCTPADMTIEPHIVCSNILVLLRTGQSSEDLDSETLTSVKEHIRRLESEIVARDKHLQTQATSLQHERDLAVQDLENHKSIFAPIRRLPNDVLLYIFQMSIDDHVKLDVKTIPWLLGYICHHWKALSRSAGSLWTDIFLESACSSNLPSGRSSLRKHLLSLSRSSPLKISIAMIHPRDLDPGDHYFFHSQVCPGDDRGIVWEDIILHSHRWSHISLSTWGAGTALRSFSCHLPYLRSLFLSIHDASSTTGICRLFSSVPLLRDLAFCGSIVLWRVLARTVPLRQLVNLTMSLSINEASEENSDPDDANPDFYTCLKDAILLENLNFKVHSERIIFQPSAPSDARLFFPFIHHNIRTLALDGDIPTVLGQCFMPNLKELSVYRGREMDLIAPMIAPPAHVGSLLRFACRSKSNLQAFSCFRSLPLPMLNSAWEQWSTSLTKLTITIVTATRADTVRELTFEEDRLGVLPNLQYLKLRAPEGLCIFEDDSLVKMAFSRHTRCPGTFTDFLIHTILDAGEVPSRDSIIHMKRLRDLKTLGVRVQLLLGGRHLDRFETDEVFAKFLDAWKYE</sequence>
<evidence type="ECO:0000313" key="3">
    <source>
        <dbReference type="Proteomes" id="UP000218334"/>
    </source>
</evidence>
<protein>
    <recommendedName>
        <fullName evidence="4">F-box domain-containing protein</fullName>
    </recommendedName>
</protein>
<evidence type="ECO:0000313" key="2">
    <source>
        <dbReference type="EMBL" id="PBK61839.1"/>
    </source>
</evidence>
<evidence type="ECO:0000256" key="1">
    <source>
        <dbReference type="SAM" id="MobiDB-lite"/>
    </source>
</evidence>
<feature type="region of interest" description="Disordered" evidence="1">
    <location>
        <begin position="87"/>
        <end position="116"/>
    </location>
</feature>
<dbReference type="EMBL" id="KZ293472">
    <property type="protein sequence ID" value="PBK61839.1"/>
    <property type="molecule type" value="Genomic_DNA"/>
</dbReference>
<keyword evidence="3" id="KW-1185">Reference proteome</keyword>
<organism evidence="2 3">
    <name type="scientific">Armillaria solidipes</name>
    <dbReference type="NCBI Taxonomy" id="1076256"/>
    <lineage>
        <taxon>Eukaryota</taxon>
        <taxon>Fungi</taxon>
        <taxon>Dikarya</taxon>
        <taxon>Basidiomycota</taxon>
        <taxon>Agaricomycotina</taxon>
        <taxon>Agaricomycetes</taxon>
        <taxon>Agaricomycetidae</taxon>
        <taxon>Agaricales</taxon>
        <taxon>Marasmiineae</taxon>
        <taxon>Physalacriaceae</taxon>
        <taxon>Armillaria</taxon>
    </lineage>
</organism>
<gene>
    <name evidence="2" type="ORF">ARMSODRAFT_1089499</name>
</gene>
<proteinExistence type="predicted"/>
<dbReference type="AlphaFoldDB" id="A0A2H3ASV3"/>
<accession>A0A2H3ASV3</accession>
<name>A0A2H3ASV3_9AGAR</name>
<evidence type="ECO:0008006" key="4">
    <source>
        <dbReference type="Google" id="ProtNLM"/>
    </source>
</evidence>
<dbReference type="Proteomes" id="UP000218334">
    <property type="component" value="Unassembled WGS sequence"/>
</dbReference>
<dbReference type="STRING" id="1076256.A0A2H3ASV3"/>